<feature type="region of interest" description="Disordered" evidence="1">
    <location>
        <begin position="26"/>
        <end position="67"/>
    </location>
</feature>
<sequence length="225" mass="24503">MQMCFIWDVGRDIWHAPFFCRASGKTASQTWPDSAQKSMDSGRGSGTGPPCRASVSPGGQRLSCATSGHRGGRIAVEAAAHWQPGKTYSERVPEVCRRATITLELEAYVVRLPRGQTARTANAATHAEFDDHALLPCDRRCPLVLATRPWAPTTVRPQRARLSTKVQTKPGPSPVRVSPPIAHPIPQLPCQRFTLFLFTAPRLLAAFTSRSVPLCAASPRVPLCN</sequence>
<dbReference type="AlphaFoldDB" id="A0A6A5W710"/>
<accession>A0A6A5W710</accession>
<reference evidence="2" key="1">
    <citation type="journal article" date="2020" name="Stud. Mycol.">
        <title>101 Dothideomycetes genomes: a test case for predicting lifestyles and emergence of pathogens.</title>
        <authorList>
            <person name="Haridas S."/>
            <person name="Albert R."/>
            <person name="Binder M."/>
            <person name="Bloem J."/>
            <person name="Labutti K."/>
            <person name="Salamov A."/>
            <person name="Andreopoulos B."/>
            <person name="Baker S."/>
            <person name="Barry K."/>
            <person name="Bills G."/>
            <person name="Bluhm B."/>
            <person name="Cannon C."/>
            <person name="Castanera R."/>
            <person name="Culley D."/>
            <person name="Daum C."/>
            <person name="Ezra D."/>
            <person name="Gonzalez J."/>
            <person name="Henrissat B."/>
            <person name="Kuo A."/>
            <person name="Liang C."/>
            <person name="Lipzen A."/>
            <person name="Lutzoni F."/>
            <person name="Magnuson J."/>
            <person name="Mondo S."/>
            <person name="Nolan M."/>
            <person name="Ohm R."/>
            <person name="Pangilinan J."/>
            <person name="Park H.-J."/>
            <person name="Ramirez L."/>
            <person name="Alfaro M."/>
            <person name="Sun H."/>
            <person name="Tritt A."/>
            <person name="Yoshinaga Y."/>
            <person name="Zwiers L.-H."/>
            <person name="Turgeon B."/>
            <person name="Goodwin S."/>
            <person name="Spatafora J."/>
            <person name="Crous P."/>
            <person name="Grigoriev I."/>
        </authorList>
    </citation>
    <scope>NUCLEOTIDE SEQUENCE</scope>
    <source>
        <strain evidence="2">CBS 123094</strain>
    </source>
</reference>
<proteinExistence type="predicted"/>
<evidence type="ECO:0000313" key="2">
    <source>
        <dbReference type="EMBL" id="KAF1994905.1"/>
    </source>
</evidence>
<name>A0A6A5W710_9PLEO</name>
<dbReference type="EMBL" id="ML977649">
    <property type="protein sequence ID" value="KAF1994905.1"/>
    <property type="molecule type" value="Genomic_DNA"/>
</dbReference>
<dbReference type="Proteomes" id="UP000799779">
    <property type="component" value="Unassembled WGS sequence"/>
</dbReference>
<gene>
    <name evidence="2" type="ORF">P154DRAFT_581342</name>
</gene>
<feature type="compositionally biased region" description="Polar residues" evidence="1">
    <location>
        <begin position="26"/>
        <end position="39"/>
    </location>
</feature>
<evidence type="ECO:0000313" key="3">
    <source>
        <dbReference type="Proteomes" id="UP000799779"/>
    </source>
</evidence>
<organism evidence="2 3">
    <name type="scientific">Amniculicola lignicola CBS 123094</name>
    <dbReference type="NCBI Taxonomy" id="1392246"/>
    <lineage>
        <taxon>Eukaryota</taxon>
        <taxon>Fungi</taxon>
        <taxon>Dikarya</taxon>
        <taxon>Ascomycota</taxon>
        <taxon>Pezizomycotina</taxon>
        <taxon>Dothideomycetes</taxon>
        <taxon>Pleosporomycetidae</taxon>
        <taxon>Pleosporales</taxon>
        <taxon>Amniculicolaceae</taxon>
        <taxon>Amniculicola</taxon>
    </lineage>
</organism>
<feature type="region of interest" description="Disordered" evidence="1">
    <location>
        <begin position="157"/>
        <end position="176"/>
    </location>
</feature>
<evidence type="ECO:0000256" key="1">
    <source>
        <dbReference type="SAM" id="MobiDB-lite"/>
    </source>
</evidence>
<keyword evidence="3" id="KW-1185">Reference proteome</keyword>
<protein>
    <submittedName>
        <fullName evidence="2">Uncharacterized protein</fullName>
    </submittedName>
</protein>